<dbReference type="EMBL" id="MWQO01000014">
    <property type="protein sequence ID" value="THD11342.1"/>
    <property type="molecule type" value="Genomic_DNA"/>
</dbReference>
<comment type="caution">
    <text evidence="2">The sequence shown here is derived from an EMBL/GenBank/DDBJ whole genome shotgun (WGS) entry which is preliminary data.</text>
</comment>
<name>A0A4S3KQN5_9GAMM</name>
<organism evidence="2 3">
    <name type="scientific">Metallibacterium scheffleri</name>
    <dbReference type="NCBI Taxonomy" id="993689"/>
    <lineage>
        <taxon>Bacteria</taxon>
        <taxon>Pseudomonadati</taxon>
        <taxon>Pseudomonadota</taxon>
        <taxon>Gammaproteobacteria</taxon>
        <taxon>Lysobacterales</taxon>
        <taxon>Rhodanobacteraceae</taxon>
        <taxon>Metallibacterium</taxon>
    </lineage>
</organism>
<protein>
    <submittedName>
        <fullName evidence="2">Uncharacterized protein</fullName>
    </submittedName>
</protein>
<sequence>MNFDCTTRNDIAFQAAAVRGPRQPPHVSVQGLLPPPAGFAFVLTLTYEQALAMREALEGAIDLIEAEVAEAERSMHH</sequence>
<feature type="coiled-coil region" evidence="1">
    <location>
        <begin position="47"/>
        <end position="74"/>
    </location>
</feature>
<gene>
    <name evidence="2" type="ORF">B1806_04275</name>
</gene>
<dbReference type="Proteomes" id="UP000307749">
    <property type="component" value="Unassembled WGS sequence"/>
</dbReference>
<keyword evidence="3" id="KW-1185">Reference proteome</keyword>
<evidence type="ECO:0000313" key="2">
    <source>
        <dbReference type="EMBL" id="THD11342.1"/>
    </source>
</evidence>
<accession>A0A4S3KQN5</accession>
<dbReference type="RefSeq" id="WP_081130286.1">
    <property type="nucleotide sequence ID" value="NZ_LDOS01000005.1"/>
</dbReference>
<dbReference type="STRING" id="993689.GCA_002077135_00246"/>
<dbReference type="AlphaFoldDB" id="A0A4S3KQN5"/>
<evidence type="ECO:0000313" key="3">
    <source>
        <dbReference type="Proteomes" id="UP000307749"/>
    </source>
</evidence>
<evidence type="ECO:0000256" key="1">
    <source>
        <dbReference type="SAM" id="Coils"/>
    </source>
</evidence>
<proteinExistence type="predicted"/>
<reference evidence="2 3" key="1">
    <citation type="submission" date="2017-02" db="EMBL/GenBank/DDBJ databases">
        <title>Whole genome sequencing of Metallibacterium scheffleri DSM 24874 (T).</title>
        <authorList>
            <person name="Kumar S."/>
            <person name="Patil P."/>
            <person name="Patil P.B."/>
        </authorList>
    </citation>
    <scope>NUCLEOTIDE SEQUENCE [LARGE SCALE GENOMIC DNA]</scope>
    <source>
        <strain evidence="2 3">DSM 24874</strain>
    </source>
</reference>
<keyword evidence="1" id="KW-0175">Coiled coil</keyword>